<protein>
    <recommendedName>
        <fullName evidence="2">Peptidase S1 domain-containing protein</fullName>
    </recommendedName>
</protein>
<dbReference type="InterPro" id="IPR009003">
    <property type="entry name" value="Peptidase_S1_PA"/>
</dbReference>
<dbReference type="PANTHER" id="PTHR24253">
    <property type="entry name" value="TRANSMEMBRANE PROTEASE SERINE"/>
    <property type="match status" value="1"/>
</dbReference>
<dbReference type="InterPro" id="IPR001254">
    <property type="entry name" value="Trypsin_dom"/>
</dbReference>
<dbReference type="EMBL" id="LBQX01000008">
    <property type="protein sequence ID" value="KKP87046.1"/>
    <property type="molecule type" value="Genomic_DNA"/>
</dbReference>
<dbReference type="Pfam" id="PF00089">
    <property type="entry name" value="Trypsin"/>
    <property type="match status" value="1"/>
</dbReference>
<comment type="caution">
    <text evidence="3">The sequence shown here is derived from an EMBL/GenBank/DDBJ whole genome shotgun (WGS) entry which is preliminary data.</text>
</comment>
<proteinExistence type="predicted"/>
<dbReference type="AlphaFoldDB" id="A0A0G0DEB0"/>
<dbReference type="SUPFAM" id="SSF50494">
    <property type="entry name" value="Trypsin-like serine proteases"/>
    <property type="match status" value="1"/>
</dbReference>
<accession>A0A0G0DEB0</accession>
<dbReference type="GO" id="GO:0004252">
    <property type="term" value="F:serine-type endopeptidase activity"/>
    <property type="evidence" value="ECO:0007669"/>
    <property type="project" value="InterPro"/>
</dbReference>
<dbReference type="InterPro" id="IPR001314">
    <property type="entry name" value="Peptidase_S1A"/>
</dbReference>
<feature type="domain" description="Peptidase S1" evidence="2">
    <location>
        <begin position="3"/>
        <end position="295"/>
    </location>
</feature>
<dbReference type="Gene3D" id="2.40.10.10">
    <property type="entry name" value="Trypsin-like serine proteases"/>
    <property type="match status" value="1"/>
</dbReference>
<dbReference type="PROSITE" id="PS00134">
    <property type="entry name" value="TRYPSIN_HIS"/>
    <property type="match status" value="1"/>
</dbReference>
<keyword evidence="1" id="KW-1015">Disulfide bond</keyword>
<dbReference type="Proteomes" id="UP000034536">
    <property type="component" value="Unassembled WGS sequence"/>
</dbReference>
<sequence length="303" mass="33909">MYIIGTFVVLFTLMSVFRQILNKPQSFQIKANIYREPIKKKLESDKWPFIVSVFRKNPVVGLLTNPAMTSVCGGFLISNEWVITAAHCLYDDNGEYVKKVDKSKLGIAVGYKDIDRRTGGGFLSNVKEAVVHEGFDYVKYFKKYELIQKFYNHINNDIALIRLATPRPANSITKTISLSHDSTLTTPGTQVLLVGRRGNIANPVSPIVYEDTAYITTNTQTLGNVIYHFIEIDPFIPGTNIFYTSAYILNSGMPLLAKSAGKWYSIGIVSGESKESIEQFTNLTIHTSWIKLVTGIDIGQGLF</sequence>
<dbReference type="InterPro" id="IPR018114">
    <property type="entry name" value="TRYPSIN_HIS"/>
</dbReference>
<dbReference type="SMART" id="SM00020">
    <property type="entry name" value="Tryp_SPc"/>
    <property type="match status" value="1"/>
</dbReference>
<evidence type="ECO:0000256" key="1">
    <source>
        <dbReference type="ARBA" id="ARBA00023157"/>
    </source>
</evidence>
<name>A0A0G0DEB0_9BACT</name>
<organism evidence="3 4">
    <name type="scientific">Candidatus Roizmanbacteria bacterium GW2011_GWA2_35_8</name>
    <dbReference type="NCBI Taxonomy" id="1618479"/>
    <lineage>
        <taxon>Bacteria</taxon>
        <taxon>Candidatus Roizmaniibacteriota</taxon>
    </lineage>
</organism>
<evidence type="ECO:0000259" key="2">
    <source>
        <dbReference type="PROSITE" id="PS50240"/>
    </source>
</evidence>
<dbReference type="GO" id="GO:0006508">
    <property type="term" value="P:proteolysis"/>
    <property type="evidence" value="ECO:0007669"/>
    <property type="project" value="InterPro"/>
</dbReference>
<evidence type="ECO:0000313" key="4">
    <source>
        <dbReference type="Proteomes" id="UP000034536"/>
    </source>
</evidence>
<dbReference type="PROSITE" id="PS50240">
    <property type="entry name" value="TRYPSIN_DOM"/>
    <property type="match status" value="1"/>
</dbReference>
<dbReference type="PATRIC" id="fig|1618479.3.peg.148"/>
<evidence type="ECO:0000313" key="3">
    <source>
        <dbReference type="EMBL" id="KKP87046.1"/>
    </source>
</evidence>
<dbReference type="InterPro" id="IPR043504">
    <property type="entry name" value="Peptidase_S1_PA_chymotrypsin"/>
</dbReference>
<dbReference type="PRINTS" id="PR00722">
    <property type="entry name" value="CHYMOTRYPSIN"/>
</dbReference>
<gene>
    <name evidence="3" type="ORF">UR89_C0008G0018</name>
</gene>
<reference evidence="3 4" key="1">
    <citation type="journal article" date="2015" name="Nature">
        <title>rRNA introns, odd ribosomes, and small enigmatic genomes across a large radiation of phyla.</title>
        <authorList>
            <person name="Brown C.T."/>
            <person name="Hug L.A."/>
            <person name="Thomas B.C."/>
            <person name="Sharon I."/>
            <person name="Castelle C.J."/>
            <person name="Singh A."/>
            <person name="Wilkins M.J."/>
            <person name="Williams K.H."/>
            <person name="Banfield J.F."/>
        </authorList>
    </citation>
    <scope>NUCLEOTIDE SEQUENCE [LARGE SCALE GENOMIC DNA]</scope>
</reference>